<protein>
    <recommendedName>
        <fullName evidence="4">Secreted protein</fullName>
    </recommendedName>
</protein>
<accession>A0A4Q4M240</accession>
<dbReference type="AlphaFoldDB" id="A0A4Q4M240"/>
<evidence type="ECO:0008006" key="4">
    <source>
        <dbReference type="Google" id="ProtNLM"/>
    </source>
</evidence>
<comment type="caution">
    <text evidence="2">The sequence shown here is derived from an EMBL/GenBank/DDBJ whole genome shotgun (WGS) entry which is preliminary data.</text>
</comment>
<name>A0A4Q4M240_9PLEO</name>
<feature type="chain" id="PRO_5020988390" description="Secreted protein" evidence="1">
    <location>
        <begin position="26"/>
        <end position="100"/>
    </location>
</feature>
<evidence type="ECO:0000256" key="1">
    <source>
        <dbReference type="SAM" id="SignalP"/>
    </source>
</evidence>
<dbReference type="EMBL" id="PDXA01000073">
    <property type="protein sequence ID" value="RYN31975.1"/>
    <property type="molecule type" value="Genomic_DNA"/>
</dbReference>
<proteinExistence type="predicted"/>
<evidence type="ECO:0000313" key="3">
    <source>
        <dbReference type="Proteomes" id="UP000292402"/>
    </source>
</evidence>
<dbReference type="Proteomes" id="UP000292402">
    <property type="component" value="Unassembled WGS sequence"/>
</dbReference>
<evidence type="ECO:0000313" key="2">
    <source>
        <dbReference type="EMBL" id="RYN31975.1"/>
    </source>
</evidence>
<feature type="signal peptide" evidence="1">
    <location>
        <begin position="1"/>
        <end position="25"/>
    </location>
</feature>
<keyword evidence="1" id="KW-0732">Signal</keyword>
<organism evidence="2 3">
    <name type="scientific">Alternaria tenuissima</name>
    <dbReference type="NCBI Taxonomy" id="119927"/>
    <lineage>
        <taxon>Eukaryota</taxon>
        <taxon>Fungi</taxon>
        <taxon>Dikarya</taxon>
        <taxon>Ascomycota</taxon>
        <taxon>Pezizomycotina</taxon>
        <taxon>Dothideomycetes</taxon>
        <taxon>Pleosporomycetidae</taxon>
        <taxon>Pleosporales</taxon>
        <taxon>Pleosporineae</taxon>
        <taxon>Pleosporaceae</taxon>
        <taxon>Alternaria</taxon>
        <taxon>Alternaria sect. Alternaria</taxon>
        <taxon>Alternaria alternata complex</taxon>
    </lineage>
</organism>
<gene>
    <name evidence="2" type="ORF">AA0114_g12121</name>
</gene>
<sequence length="100" mass="10968">MPNDQASCRAFLVIISFIVTQVSRGRDRGTAIPNAPPTIITCLVGSRPIVTKVFDQRWSGVSEDPASVETYPSVTSSILTEVIDERWEAVNEGKSDFARL</sequence>
<reference evidence="3" key="1">
    <citation type="journal article" date="2019" name="bioRxiv">
        <title>Genomics, evolutionary history and diagnostics of the Alternaria alternata species group including apple and Asian pear pathotypes.</title>
        <authorList>
            <person name="Armitage A.D."/>
            <person name="Cockerton H.M."/>
            <person name="Sreenivasaprasad S."/>
            <person name="Woodhall J.W."/>
            <person name="Lane C.R."/>
            <person name="Harrison R.J."/>
            <person name="Clarkson J.P."/>
        </authorList>
    </citation>
    <scope>NUCLEOTIDE SEQUENCE [LARGE SCALE GENOMIC DNA]</scope>
    <source>
        <strain evidence="3">FERA 1082</strain>
    </source>
</reference>